<protein>
    <recommendedName>
        <fullName evidence="3">Zn(2)-C6 fungal-type domain-containing protein</fullName>
    </recommendedName>
</protein>
<keyword evidence="5" id="KW-1185">Reference proteome</keyword>
<dbReference type="Pfam" id="PF00172">
    <property type="entry name" value="Zn_clus"/>
    <property type="match status" value="1"/>
</dbReference>
<name>A0AAD2GYW0_9AGAR</name>
<dbReference type="PANTHER" id="PTHR46910:SF38">
    <property type="entry name" value="ZN(2)-C6 FUNGAL-TYPE DOMAIN-CONTAINING PROTEIN"/>
    <property type="match status" value="1"/>
</dbReference>
<dbReference type="GO" id="GO:0008270">
    <property type="term" value="F:zinc ion binding"/>
    <property type="evidence" value="ECO:0007669"/>
    <property type="project" value="InterPro"/>
</dbReference>
<feature type="compositionally biased region" description="Polar residues" evidence="2">
    <location>
        <begin position="152"/>
        <end position="165"/>
    </location>
</feature>
<dbReference type="InterPro" id="IPR036864">
    <property type="entry name" value="Zn2-C6_fun-type_DNA-bd_sf"/>
</dbReference>
<reference evidence="4" key="1">
    <citation type="submission" date="2023-11" db="EMBL/GenBank/DDBJ databases">
        <authorList>
            <person name="De Vega J J."/>
            <person name="De Vega J J."/>
        </authorList>
    </citation>
    <scope>NUCLEOTIDE SEQUENCE</scope>
</reference>
<accession>A0AAD2GYW0</accession>
<dbReference type="AlphaFoldDB" id="A0AAD2GYW0"/>
<dbReference type="Proteomes" id="UP001295794">
    <property type="component" value="Unassembled WGS sequence"/>
</dbReference>
<sequence length="993" mass="109531">MVIASEDVLFPFGQSSILDSEPDVDPNVDPNWLVDCECNGVTKSDWHGRRRAMGHVLDTAWTVLRSGTTAGLDVPIRCFLLCTSPPRSASRPKSCLSLFAPTQRFFDSYSTSKIFADPLYRNILHSYKAPHLFSSSPQLALLMAPRAVSSATPAPSLRNTGTRSVSAPYRRPVGQPKSSRQQYSACGACRMRRVRCDLKDLPVATGPHPACSNCQERGLKCVDEFADVKAVKLLRRGRRLQQVEAIYGKGAPDESSPGSVPIAARMPSIIPQLKPEFFSSPFWSWFSLQRPILDPTEFPARFLAHSKGSHPLGNEGKILLHVLVAWAASFGIDERGLPYNDASSRPTSARPEDIRTDLGQRTMVAERTRAERKSRTVGMVQEILALIDTHGIMRRPTWDGVRILLLILPLMEDISISPLDRRCMYEATLNQAAACVSSGGPSLSMHCFPHASDDTLTRARILWYAHMHEGLTTGMRGGRFILTEDDIDSFQSSIAPHSLGFHSNSPIPSPLAASFPPSPDLPVPHRLIHPQSAHPQLVGALHSYMSTADTFSIPLHLSLVCRRVYAVLTGSRAARRAQEGGGIDAEGMRNVWDGLEQCWEDLDMLRHRSDLSEDCHMFVGGWQMYIFECHNIIRETLKQYSMQSTVADPTSPVFSGSPRSHGATFLPAPQLHVIASRKCLRLLPSVLGIMRSFLGRPECSIFAWDAGLVRDGCFFAGFLCACLENDAAEFAVENRELNHADMEGVRSALDADEGIRLCLAVLKEMGWAFSKSEEREDTVRRIWDDKKKRKLEQQHAVQHSLPPYELEYHSPPTTYHEGSFSPFPPKWVGEVATMPLLLGERPILPPLVLMQHDSPPRQLIDSAPSTGYSVDGTGASGWPTYTPPGTANSGTSTSTGVSSGGSPVFPNLGGPDIMAFKTESETNNPFFHVTRDLDHLSFNAPTVVVRDPTECPPPHYSPSGFINSVNSVYQEHDDMDHSAAAFTTENCAGEFYH</sequence>
<dbReference type="SUPFAM" id="SSF57701">
    <property type="entry name" value="Zn2/Cys6 DNA-binding domain"/>
    <property type="match status" value="1"/>
</dbReference>
<evidence type="ECO:0000256" key="2">
    <source>
        <dbReference type="SAM" id="MobiDB-lite"/>
    </source>
</evidence>
<evidence type="ECO:0000259" key="3">
    <source>
        <dbReference type="PROSITE" id="PS50048"/>
    </source>
</evidence>
<dbReference type="Gene3D" id="4.10.240.10">
    <property type="entry name" value="Zn(2)-C6 fungal-type DNA-binding domain"/>
    <property type="match status" value="1"/>
</dbReference>
<dbReference type="CDD" id="cd00067">
    <property type="entry name" value="GAL4"/>
    <property type="match status" value="1"/>
</dbReference>
<dbReference type="InterPro" id="IPR001138">
    <property type="entry name" value="Zn2Cys6_DnaBD"/>
</dbReference>
<proteinExistence type="predicted"/>
<dbReference type="InterPro" id="IPR050987">
    <property type="entry name" value="AtrR-like"/>
</dbReference>
<evidence type="ECO:0000313" key="5">
    <source>
        <dbReference type="Proteomes" id="UP001295794"/>
    </source>
</evidence>
<evidence type="ECO:0000256" key="1">
    <source>
        <dbReference type="ARBA" id="ARBA00023242"/>
    </source>
</evidence>
<dbReference type="SMART" id="SM00066">
    <property type="entry name" value="GAL4"/>
    <property type="match status" value="1"/>
</dbReference>
<gene>
    <name evidence="4" type="ORF">MYCIT1_LOCUS5101</name>
</gene>
<feature type="region of interest" description="Disordered" evidence="2">
    <location>
        <begin position="152"/>
        <end position="179"/>
    </location>
</feature>
<dbReference type="EMBL" id="CAVNYO010000067">
    <property type="protein sequence ID" value="CAK5264707.1"/>
    <property type="molecule type" value="Genomic_DNA"/>
</dbReference>
<organism evidence="4 5">
    <name type="scientific">Mycena citricolor</name>
    <dbReference type="NCBI Taxonomy" id="2018698"/>
    <lineage>
        <taxon>Eukaryota</taxon>
        <taxon>Fungi</taxon>
        <taxon>Dikarya</taxon>
        <taxon>Basidiomycota</taxon>
        <taxon>Agaricomycotina</taxon>
        <taxon>Agaricomycetes</taxon>
        <taxon>Agaricomycetidae</taxon>
        <taxon>Agaricales</taxon>
        <taxon>Marasmiineae</taxon>
        <taxon>Mycenaceae</taxon>
        <taxon>Mycena</taxon>
    </lineage>
</organism>
<feature type="region of interest" description="Disordered" evidence="2">
    <location>
        <begin position="883"/>
        <end position="903"/>
    </location>
</feature>
<comment type="caution">
    <text evidence="4">The sequence shown here is derived from an EMBL/GenBank/DDBJ whole genome shotgun (WGS) entry which is preliminary data.</text>
</comment>
<keyword evidence="1" id="KW-0539">Nucleus</keyword>
<evidence type="ECO:0000313" key="4">
    <source>
        <dbReference type="EMBL" id="CAK5264707.1"/>
    </source>
</evidence>
<feature type="domain" description="Zn(2)-C6 fungal-type" evidence="3">
    <location>
        <begin position="185"/>
        <end position="223"/>
    </location>
</feature>
<dbReference type="PROSITE" id="PS50048">
    <property type="entry name" value="ZN2_CY6_FUNGAL_2"/>
    <property type="match status" value="1"/>
</dbReference>
<dbReference type="GO" id="GO:0000981">
    <property type="term" value="F:DNA-binding transcription factor activity, RNA polymerase II-specific"/>
    <property type="evidence" value="ECO:0007669"/>
    <property type="project" value="InterPro"/>
</dbReference>
<dbReference type="PANTHER" id="PTHR46910">
    <property type="entry name" value="TRANSCRIPTION FACTOR PDR1"/>
    <property type="match status" value="1"/>
</dbReference>